<name>A0ABD2Y004_9GENT</name>
<dbReference type="AlphaFoldDB" id="A0ABD2Y004"/>
<dbReference type="EMBL" id="JBJUIK010000016">
    <property type="protein sequence ID" value="KAL3500081.1"/>
    <property type="molecule type" value="Genomic_DNA"/>
</dbReference>
<comment type="caution">
    <text evidence="1">The sequence shown here is derived from an EMBL/GenBank/DDBJ whole genome shotgun (WGS) entry which is preliminary data.</text>
</comment>
<evidence type="ECO:0000313" key="2">
    <source>
        <dbReference type="Proteomes" id="UP001630127"/>
    </source>
</evidence>
<organism evidence="1 2">
    <name type="scientific">Cinchona calisaya</name>
    <dbReference type="NCBI Taxonomy" id="153742"/>
    <lineage>
        <taxon>Eukaryota</taxon>
        <taxon>Viridiplantae</taxon>
        <taxon>Streptophyta</taxon>
        <taxon>Embryophyta</taxon>
        <taxon>Tracheophyta</taxon>
        <taxon>Spermatophyta</taxon>
        <taxon>Magnoliopsida</taxon>
        <taxon>eudicotyledons</taxon>
        <taxon>Gunneridae</taxon>
        <taxon>Pentapetalae</taxon>
        <taxon>asterids</taxon>
        <taxon>lamiids</taxon>
        <taxon>Gentianales</taxon>
        <taxon>Rubiaceae</taxon>
        <taxon>Cinchonoideae</taxon>
        <taxon>Cinchoneae</taxon>
        <taxon>Cinchona</taxon>
    </lineage>
</organism>
<sequence length="111" mass="12218">MSRRNQTVSIGNHQQLATFENPQHLAGRGKDAETALEPSFDMDNQVVVVVVATVVGVQSSQPTISSVLNKLRAKRLHSCQLELLACNDCLFGGFANYYKVNIISNNMELIL</sequence>
<proteinExistence type="predicted"/>
<keyword evidence="2" id="KW-1185">Reference proteome</keyword>
<dbReference type="Proteomes" id="UP001630127">
    <property type="component" value="Unassembled WGS sequence"/>
</dbReference>
<accession>A0ABD2Y004</accession>
<evidence type="ECO:0000313" key="1">
    <source>
        <dbReference type="EMBL" id="KAL3500081.1"/>
    </source>
</evidence>
<reference evidence="1 2" key="1">
    <citation type="submission" date="2024-11" db="EMBL/GenBank/DDBJ databases">
        <title>A near-complete genome assembly of Cinchona calisaya.</title>
        <authorList>
            <person name="Lian D.C."/>
            <person name="Zhao X.W."/>
            <person name="Wei L."/>
        </authorList>
    </citation>
    <scope>NUCLEOTIDE SEQUENCE [LARGE SCALE GENOMIC DNA]</scope>
    <source>
        <tissue evidence="1">Nenye</tissue>
    </source>
</reference>
<protein>
    <submittedName>
        <fullName evidence="1">Uncharacterized protein</fullName>
    </submittedName>
</protein>
<gene>
    <name evidence="1" type="ORF">ACH5RR_039174</name>
</gene>